<reference evidence="2 3" key="1">
    <citation type="submission" date="2018-04" db="EMBL/GenBank/DDBJ databases">
        <title>Genome of Nocardioides gansuensis WSJ-1.</title>
        <authorList>
            <person name="Wu S."/>
            <person name="Wang G."/>
        </authorList>
    </citation>
    <scope>NUCLEOTIDE SEQUENCE [LARGE SCALE GENOMIC DNA]</scope>
    <source>
        <strain evidence="2 3">WSJ-1</strain>
    </source>
</reference>
<gene>
    <name evidence="2" type="ORF">DDE18_10850</name>
</gene>
<sequence length="127" mass="13654">MTDWTGGRGGGVIHRVRSRVRRGGGHNDGGGIGAAVLPAGLFFRSRLAANTAYAIAYLWAFVFQTLYLTLDSINRSTDPAFRPEEFPIAYGAVTLSIFGVGFGLVALGHTYRARREQPAEWPGIPSG</sequence>
<evidence type="ECO:0000313" key="3">
    <source>
        <dbReference type="Proteomes" id="UP000246018"/>
    </source>
</evidence>
<keyword evidence="1" id="KW-1133">Transmembrane helix</keyword>
<protein>
    <submittedName>
        <fullName evidence="2">Uncharacterized protein</fullName>
    </submittedName>
</protein>
<organism evidence="2 3">
    <name type="scientific">Nocardioides gansuensis</name>
    <dbReference type="NCBI Taxonomy" id="2138300"/>
    <lineage>
        <taxon>Bacteria</taxon>
        <taxon>Bacillati</taxon>
        <taxon>Actinomycetota</taxon>
        <taxon>Actinomycetes</taxon>
        <taxon>Propionibacteriales</taxon>
        <taxon>Nocardioidaceae</taxon>
        <taxon>Nocardioides</taxon>
    </lineage>
</organism>
<name>A0A2T8FAX6_9ACTN</name>
<proteinExistence type="predicted"/>
<evidence type="ECO:0000313" key="2">
    <source>
        <dbReference type="EMBL" id="PVG82847.1"/>
    </source>
</evidence>
<dbReference type="AlphaFoldDB" id="A0A2T8FAX6"/>
<feature type="transmembrane region" description="Helical" evidence="1">
    <location>
        <begin position="88"/>
        <end position="107"/>
    </location>
</feature>
<keyword evidence="1" id="KW-0472">Membrane</keyword>
<dbReference type="Proteomes" id="UP000246018">
    <property type="component" value="Unassembled WGS sequence"/>
</dbReference>
<comment type="caution">
    <text evidence="2">The sequence shown here is derived from an EMBL/GenBank/DDBJ whole genome shotgun (WGS) entry which is preliminary data.</text>
</comment>
<accession>A0A2T8FAX6</accession>
<evidence type="ECO:0000256" key="1">
    <source>
        <dbReference type="SAM" id="Phobius"/>
    </source>
</evidence>
<dbReference type="OrthoDB" id="4838646at2"/>
<dbReference type="RefSeq" id="WP_116572278.1">
    <property type="nucleotide sequence ID" value="NZ_QDGZ01000004.1"/>
</dbReference>
<keyword evidence="3" id="KW-1185">Reference proteome</keyword>
<dbReference type="EMBL" id="QDGZ01000004">
    <property type="protein sequence ID" value="PVG82847.1"/>
    <property type="molecule type" value="Genomic_DNA"/>
</dbReference>
<feature type="transmembrane region" description="Helical" evidence="1">
    <location>
        <begin position="47"/>
        <end position="68"/>
    </location>
</feature>
<keyword evidence="1" id="KW-0812">Transmembrane</keyword>